<reference evidence="2" key="1">
    <citation type="journal article" date="2019" name="Int. J. Syst. Evol. Microbiol.">
        <title>The Global Catalogue of Microorganisms (GCM) 10K type strain sequencing project: providing services to taxonomists for standard genome sequencing and annotation.</title>
        <authorList>
            <consortium name="The Broad Institute Genomics Platform"/>
            <consortium name="The Broad Institute Genome Sequencing Center for Infectious Disease"/>
            <person name="Wu L."/>
            <person name="Ma J."/>
        </authorList>
    </citation>
    <scope>NUCLEOTIDE SEQUENCE [LARGE SCALE GENOMIC DNA]</scope>
    <source>
        <strain evidence="2">JCM 15896</strain>
    </source>
</reference>
<dbReference type="RefSeq" id="WP_343856019.1">
    <property type="nucleotide sequence ID" value="NZ_BAAAFD010000001.1"/>
</dbReference>
<organism evidence="1 2">
    <name type="scientific">Aliiglaciecola litoralis</name>
    <dbReference type="NCBI Taxonomy" id="582857"/>
    <lineage>
        <taxon>Bacteria</taxon>
        <taxon>Pseudomonadati</taxon>
        <taxon>Pseudomonadota</taxon>
        <taxon>Gammaproteobacteria</taxon>
        <taxon>Alteromonadales</taxon>
        <taxon>Alteromonadaceae</taxon>
        <taxon>Aliiglaciecola</taxon>
    </lineage>
</organism>
<sequence>MLINYDIALEKLKADSADKKVLELLSAIKGFQIDDLTNLSAKQLLVVANRLEITEASVRMALSRQTKQGKLIRESGRYTLASLKQPFRLPRFWLDIRHRSISWKGDWFLLNLGEHKFSPTIMRRLSRKAELLGLAHLPSIGWVRPNNLTDLNSEVVFHFEKVTGQSDFIMGTLSDLSVTRQDKFMKAWPTAKLNTFYQEALTFITDEQHKIKEMKDQDILVRSFAIGRFLVEYLSNDPWLPSQMVNVADREQLVNASMAYYQEIMPAWLSVLQE</sequence>
<name>A0ABP3WQ60_9ALTE</name>
<accession>A0ABP3WQ60</accession>
<proteinExistence type="predicted"/>
<dbReference type="Gene3D" id="1.10.10.10">
    <property type="entry name" value="Winged helix-like DNA-binding domain superfamily/Winged helix DNA-binding domain"/>
    <property type="match status" value="1"/>
</dbReference>
<evidence type="ECO:0008006" key="3">
    <source>
        <dbReference type="Google" id="ProtNLM"/>
    </source>
</evidence>
<dbReference type="EMBL" id="BAAAFD010000001">
    <property type="protein sequence ID" value="GAA0852777.1"/>
    <property type="molecule type" value="Genomic_DNA"/>
</dbReference>
<gene>
    <name evidence="1" type="ORF">GCM10009114_03800</name>
</gene>
<dbReference type="InterPro" id="IPR036388">
    <property type="entry name" value="WH-like_DNA-bd_sf"/>
</dbReference>
<keyword evidence="2" id="KW-1185">Reference proteome</keyword>
<dbReference type="Proteomes" id="UP001500359">
    <property type="component" value="Unassembled WGS sequence"/>
</dbReference>
<evidence type="ECO:0000313" key="1">
    <source>
        <dbReference type="EMBL" id="GAA0852777.1"/>
    </source>
</evidence>
<comment type="caution">
    <text evidence="1">The sequence shown here is derived from an EMBL/GenBank/DDBJ whole genome shotgun (WGS) entry which is preliminary data.</text>
</comment>
<evidence type="ECO:0000313" key="2">
    <source>
        <dbReference type="Proteomes" id="UP001500359"/>
    </source>
</evidence>
<protein>
    <recommendedName>
        <fullName evidence="3">PaaX-like C-terminal domain-containing protein</fullName>
    </recommendedName>
</protein>